<dbReference type="SUPFAM" id="SSF55961">
    <property type="entry name" value="Bet v1-like"/>
    <property type="match status" value="1"/>
</dbReference>
<name>A0AAV3S1T8_LITER</name>
<dbReference type="PANTHER" id="PTHR33789:SF11">
    <property type="entry name" value="OS05G0202300 PROTEIN"/>
    <property type="match status" value="1"/>
</dbReference>
<dbReference type="AlphaFoldDB" id="A0AAV3S1T8"/>
<dbReference type="CDD" id="cd07821">
    <property type="entry name" value="PYR_PYL_RCAR_like"/>
    <property type="match status" value="1"/>
</dbReference>
<dbReference type="Gene3D" id="3.30.530.20">
    <property type="match status" value="1"/>
</dbReference>
<keyword evidence="2" id="KW-1185">Reference proteome</keyword>
<dbReference type="InterPro" id="IPR019587">
    <property type="entry name" value="Polyketide_cyclase/dehydratase"/>
</dbReference>
<dbReference type="PANTHER" id="PTHR33789">
    <property type="entry name" value="LACHRYMATORY-FACTOR SYNTHASE"/>
    <property type="match status" value="1"/>
</dbReference>
<proteinExistence type="predicted"/>
<evidence type="ECO:0000313" key="1">
    <source>
        <dbReference type="EMBL" id="GAA0187135.1"/>
    </source>
</evidence>
<evidence type="ECO:0008006" key="3">
    <source>
        <dbReference type="Google" id="ProtNLM"/>
    </source>
</evidence>
<dbReference type="Pfam" id="PF10604">
    <property type="entry name" value="Polyketide_cyc2"/>
    <property type="match status" value="1"/>
</dbReference>
<protein>
    <recommendedName>
        <fullName evidence="3">Lachrymatory factor synthase</fullName>
    </recommendedName>
</protein>
<organism evidence="1 2">
    <name type="scientific">Lithospermum erythrorhizon</name>
    <name type="common">Purple gromwell</name>
    <name type="synonym">Lithospermum officinale var. erythrorhizon</name>
    <dbReference type="NCBI Taxonomy" id="34254"/>
    <lineage>
        <taxon>Eukaryota</taxon>
        <taxon>Viridiplantae</taxon>
        <taxon>Streptophyta</taxon>
        <taxon>Embryophyta</taxon>
        <taxon>Tracheophyta</taxon>
        <taxon>Spermatophyta</taxon>
        <taxon>Magnoliopsida</taxon>
        <taxon>eudicotyledons</taxon>
        <taxon>Gunneridae</taxon>
        <taxon>Pentapetalae</taxon>
        <taxon>asterids</taxon>
        <taxon>lamiids</taxon>
        <taxon>Boraginales</taxon>
        <taxon>Boraginaceae</taxon>
        <taxon>Boraginoideae</taxon>
        <taxon>Lithospermeae</taxon>
        <taxon>Lithospermum</taxon>
    </lineage>
</organism>
<comment type="caution">
    <text evidence="1">The sequence shown here is derived from an EMBL/GenBank/DDBJ whole genome shotgun (WGS) entry which is preliminary data.</text>
</comment>
<reference evidence="1 2" key="1">
    <citation type="submission" date="2024-01" db="EMBL/GenBank/DDBJ databases">
        <title>The complete chloroplast genome sequence of Lithospermum erythrorhizon: insights into the phylogenetic relationship among Boraginaceae species and the maternal lineages of purple gromwells.</title>
        <authorList>
            <person name="Okada T."/>
            <person name="Watanabe K."/>
        </authorList>
    </citation>
    <scope>NUCLEOTIDE SEQUENCE [LARGE SCALE GENOMIC DNA]</scope>
</reference>
<gene>
    <name evidence="1" type="ORF">LIER_34423</name>
</gene>
<dbReference type="EMBL" id="BAABME010014384">
    <property type="protein sequence ID" value="GAA0187135.1"/>
    <property type="molecule type" value="Genomic_DNA"/>
</dbReference>
<dbReference type="Proteomes" id="UP001454036">
    <property type="component" value="Unassembled WGS sequence"/>
</dbReference>
<accession>A0AAV3S1T8</accession>
<dbReference type="GO" id="GO:0004864">
    <property type="term" value="F:protein phosphatase inhibitor activity"/>
    <property type="evidence" value="ECO:0007669"/>
    <property type="project" value="UniProtKB-ARBA"/>
</dbReference>
<evidence type="ECO:0000313" key="2">
    <source>
        <dbReference type="Proteomes" id="UP001454036"/>
    </source>
</evidence>
<sequence length="163" mass="18513">MASQEQLKWEGKLTKQLHGSTQEQIWSFFEDFGNIHKYHPFLDTCYYVEGANAQPGSIRYCGASVGNEGEIKWCKEKLVEINPMEKSMKYEVSDNNFGISSYETSIKVLPSNEEVGGCQIEWSFVGEPVEGFTFEGYFGFLESILQGMVEKMEKELLSSVKST</sequence>
<dbReference type="InterPro" id="IPR053249">
    <property type="entry name" value="LFS"/>
</dbReference>
<dbReference type="InterPro" id="IPR023393">
    <property type="entry name" value="START-like_dom_sf"/>
</dbReference>